<dbReference type="EMBL" id="JACHHP010000001">
    <property type="protein sequence ID" value="MBB5207159.1"/>
    <property type="molecule type" value="Genomic_DNA"/>
</dbReference>
<evidence type="ECO:0000256" key="1">
    <source>
        <dbReference type="SAM" id="MobiDB-lite"/>
    </source>
</evidence>
<dbReference type="AlphaFoldDB" id="A0A7W8FZF5"/>
<feature type="compositionally biased region" description="Basic and acidic residues" evidence="1">
    <location>
        <begin position="1"/>
        <end position="11"/>
    </location>
</feature>
<reference evidence="3 4" key="1">
    <citation type="submission" date="2020-08" db="EMBL/GenBank/DDBJ databases">
        <title>Genomic Encyclopedia of Type Strains, Phase IV (KMG-IV): sequencing the most valuable type-strain genomes for metagenomic binning, comparative biology and taxonomic classification.</title>
        <authorList>
            <person name="Goeker M."/>
        </authorList>
    </citation>
    <scope>NUCLEOTIDE SEQUENCE [LARGE SCALE GENOMIC DNA]</scope>
    <source>
        <strain evidence="3 4">DSM 24163</strain>
    </source>
</reference>
<feature type="transmembrane region" description="Helical" evidence="2">
    <location>
        <begin position="35"/>
        <end position="58"/>
    </location>
</feature>
<proteinExistence type="predicted"/>
<comment type="caution">
    <text evidence="3">The sequence shown here is derived from an EMBL/GenBank/DDBJ whole genome shotgun (WGS) entry which is preliminary data.</text>
</comment>
<evidence type="ECO:0000313" key="4">
    <source>
        <dbReference type="Proteomes" id="UP000521199"/>
    </source>
</evidence>
<sequence length="115" mass="12401">MTQGESWRESRVPPPGGLERLSHALERTGQAPKRWGPAVSLAMACSLCVAAGIGVHLYNAPRLAFEQALHAALAEAGNAQMKREAAKSLPRELPSSRADVRILLVEPTTLPLRNK</sequence>
<name>A0A7W8FZF5_9GAMM</name>
<accession>A0A7W8FZF5</accession>
<gene>
    <name evidence="3" type="ORF">HNQ52_000675</name>
</gene>
<keyword evidence="4" id="KW-1185">Reference proteome</keyword>
<dbReference type="RefSeq" id="WP_183959679.1">
    <property type="nucleotide sequence ID" value="NZ_JACHHP010000001.1"/>
</dbReference>
<dbReference type="Proteomes" id="UP000521199">
    <property type="component" value="Unassembled WGS sequence"/>
</dbReference>
<keyword evidence="2" id="KW-0812">Transmembrane</keyword>
<keyword evidence="2" id="KW-0472">Membrane</keyword>
<protein>
    <submittedName>
        <fullName evidence="3">Uncharacterized protein</fullName>
    </submittedName>
</protein>
<evidence type="ECO:0000256" key="2">
    <source>
        <dbReference type="SAM" id="Phobius"/>
    </source>
</evidence>
<evidence type="ECO:0000313" key="3">
    <source>
        <dbReference type="EMBL" id="MBB5207159.1"/>
    </source>
</evidence>
<organism evidence="3 4">
    <name type="scientific">Chiayiivirga flava</name>
    <dbReference type="NCBI Taxonomy" id="659595"/>
    <lineage>
        <taxon>Bacteria</taxon>
        <taxon>Pseudomonadati</taxon>
        <taxon>Pseudomonadota</taxon>
        <taxon>Gammaproteobacteria</taxon>
        <taxon>Lysobacterales</taxon>
        <taxon>Lysobacteraceae</taxon>
        <taxon>Chiayiivirga</taxon>
    </lineage>
</organism>
<keyword evidence="2" id="KW-1133">Transmembrane helix</keyword>
<feature type="region of interest" description="Disordered" evidence="1">
    <location>
        <begin position="1"/>
        <end position="20"/>
    </location>
</feature>